<feature type="domain" description="SRCR" evidence="8">
    <location>
        <begin position="336"/>
        <end position="436"/>
    </location>
</feature>
<dbReference type="KEGG" id="acs:100563481"/>
<feature type="region of interest" description="Disordered" evidence="6">
    <location>
        <begin position="923"/>
        <end position="1001"/>
    </location>
</feature>
<evidence type="ECO:0000259" key="8">
    <source>
        <dbReference type="PROSITE" id="PS50287"/>
    </source>
</evidence>
<evidence type="ECO:0000256" key="1">
    <source>
        <dbReference type="ARBA" id="ARBA00022729"/>
    </source>
</evidence>
<feature type="disulfide bond" evidence="5">
    <location>
        <begin position="361"/>
        <end position="425"/>
    </location>
</feature>
<dbReference type="OrthoDB" id="536948at2759"/>
<evidence type="ECO:0000256" key="4">
    <source>
        <dbReference type="ARBA" id="ARBA00023180"/>
    </source>
</evidence>
<dbReference type="PANTHER" id="PTHR48071">
    <property type="entry name" value="SRCR DOMAIN-CONTAINING PROTEIN"/>
    <property type="match status" value="1"/>
</dbReference>
<gene>
    <name evidence="9" type="primary">ssc5d</name>
</gene>
<feature type="disulfide bond" evidence="5">
    <location>
        <begin position="405"/>
        <end position="415"/>
    </location>
</feature>
<sequence length="1131" mass="124925">MQRCFFLLVVFLSLHVTGAFPVRLIGGPNLCAGRVEIFHQGQWGTVCDDDWDMRDAAVVCRELDCGEALSAPHGAWFGEGPGPIWLNEVRCAGTEWHLHSCHHLGFRKHVCTHEEDASVICSEQRFPPFTSFPPHTTFRRGKMDVGTTARPVVSPTPAQGAPALRLVGGRSHCSGRVEVFHEGQWGTVCDDMWDLLDVAVVCRELDCGEALAAPGGAFFGEGNSVIWLDDVQCQGEEPALKQCHTSSWGTNNCRHSEDAGAVCSGEMPLAMVEEHVAMLTRTLAPQRFRTVAPRRIPRPTRPSITQEEPVANEASHAEKRLKGSLSERVLNGQWQVRLVGGPGSCAGRVEVLYKDHWGTVCDDGWDLVDAAVVCRELGCGAPLLSPGNARYGPGSGPIWLDDVNCTGSEFTLRRCRSQPWGKHNCNHHEDASVICTGKWKRLSLLKPSSDSAKSTTTISTTTATTTITPTTTITTTAQNIRPVDGPELQSTLDVPETTRTTQTFLDELEKETLQSWHTDNPLRPIQNEELELEQNTMVTSPTDTAEITPSTEIVLLSVQEMESTSTPERRPTTYKWVKEATDETTPDLEILQRVQKTSSTKISKTKSYMNKWKQEPNYVSTETQPSSNMLDLESKREREMHKTIVDLQTLQNGQGIESVSSPKNISPHKWEQKATYATTVSQPPSTILDFESKRDTITHTPMNTTTPDLEILQNGQEMELTSSPKSTTPHIWEQHSTYATTTSQLSSTMVDMESKRDTTTHMVMDRTVTDLEILKNGEEMESSSSPKTISSPHEWQLKPTSSSTEFLSPFVIEDLESETEAESTTPSEMDLPTVTDTDNPATDMEPPIHWSNMSKVPHITQDVEPINAVAEAQPTTWIKDREATDNLGKELIQFSKRLEATMAIELPTATENMQPVQHMETTYPKVPDSKENTSQKQQEGSNKNLHAIQPTEFTPSDVTSLDETDAHNTTKWPQSPVSHTVSPGGQTEDGLESSGDTERETNFTDIVSTPSMTKALRLDISSDEAVASSAKLSESPSGCPIRQEQKQEHQDFCCSSPAVRNLVQAMEGLRGDLGSLSTTIQHQGSQMEAVAFSLAELAASVRYLVQALPTLRLQPSVQSPSAPHRQDEDQR</sequence>
<dbReference type="GO" id="GO:0016020">
    <property type="term" value="C:membrane"/>
    <property type="evidence" value="ECO:0007669"/>
    <property type="project" value="InterPro"/>
</dbReference>
<dbReference type="SUPFAM" id="SSF56487">
    <property type="entry name" value="SRCR-like"/>
    <property type="match status" value="3"/>
</dbReference>
<dbReference type="FunFam" id="3.10.250.10:FF:000006">
    <property type="entry name" value="neurotrypsin isoform X2"/>
    <property type="match status" value="3"/>
</dbReference>
<keyword evidence="1 7" id="KW-0732">Signal</keyword>
<feature type="disulfide bond" evidence="5">
    <location>
        <begin position="233"/>
        <end position="243"/>
    </location>
</feature>
<evidence type="ECO:0000256" key="2">
    <source>
        <dbReference type="ARBA" id="ARBA00022737"/>
    </source>
</evidence>
<evidence type="ECO:0000256" key="3">
    <source>
        <dbReference type="ARBA" id="ARBA00023157"/>
    </source>
</evidence>
<dbReference type="AlphaFoldDB" id="A0A803U1N3"/>
<dbReference type="Proteomes" id="UP000001646">
    <property type="component" value="Unplaced"/>
</dbReference>
<dbReference type="PROSITE" id="PS00420">
    <property type="entry name" value="SRCR_1"/>
    <property type="match status" value="1"/>
</dbReference>
<feature type="compositionally biased region" description="Low complexity" evidence="6">
    <location>
        <begin position="782"/>
        <end position="791"/>
    </location>
</feature>
<feature type="compositionally biased region" description="Polar residues" evidence="6">
    <location>
        <begin position="934"/>
        <end position="944"/>
    </location>
</feature>
<accession>A0A803U1N3</accession>
<dbReference type="Pfam" id="PF00530">
    <property type="entry name" value="SRCR"/>
    <property type="match status" value="3"/>
</dbReference>
<dbReference type="InterPro" id="IPR036772">
    <property type="entry name" value="SRCR-like_dom_sf"/>
</dbReference>
<feature type="disulfide bond" evidence="5">
    <location>
        <begin position="91"/>
        <end position="101"/>
    </location>
</feature>
<name>A0A803U1N3_ANOCA</name>
<dbReference type="PRINTS" id="PR00258">
    <property type="entry name" value="SPERACTRCPTR"/>
</dbReference>
<dbReference type="SMART" id="SM00202">
    <property type="entry name" value="SR"/>
    <property type="match status" value="3"/>
</dbReference>
<feature type="chain" id="PRO_5032418504" description="SRCR domain-containing protein" evidence="7">
    <location>
        <begin position="20"/>
        <end position="1131"/>
    </location>
</feature>
<keyword evidence="3 5" id="KW-1015">Disulfide bond</keyword>
<dbReference type="PANTHER" id="PTHR48071:SF27">
    <property type="entry name" value="SCAVENGER RECEPTOR CYSTEINE-RICH TYPE 1 PROTEIN M130-LIKE"/>
    <property type="match status" value="1"/>
</dbReference>
<reference evidence="9" key="1">
    <citation type="submission" date="2009-12" db="EMBL/GenBank/DDBJ databases">
        <title>The Genome Sequence of Anolis carolinensis (Green Anole Lizard).</title>
        <authorList>
            <consortium name="The Genome Sequencing Platform"/>
            <person name="Di Palma F."/>
            <person name="Alfoldi J."/>
            <person name="Heiman D."/>
            <person name="Young S."/>
            <person name="Grabherr M."/>
            <person name="Johnson J."/>
            <person name="Lander E.S."/>
            <person name="Lindblad-Toh K."/>
        </authorList>
    </citation>
    <scope>NUCLEOTIDE SEQUENCE [LARGE SCALE GENOMIC DNA]</scope>
    <source>
        <strain evidence="9">JBL SC #1</strain>
    </source>
</reference>
<dbReference type="RefSeq" id="XP_062839940.1">
    <property type="nucleotide sequence ID" value="XM_062983870.1"/>
</dbReference>
<feature type="disulfide bond" evidence="5">
    <location>
        <begin position="47"/>
        <end position="111"/>
    </location>
</feature>
<evidence type="ECO:0000256" key="5">
    <source>
        <dbReference type="PROSITE-ProRule" id="PRU00196"/>
    </source>
</evidence>
<dbReference type="Ensembl" id="ENSACAT00000052524.1">
    <property type="protein sequence ID" value="ENSACAP00000041373.1"/>
    <property type="gene ID" value="ENSACAG00000034965.1"/>
</dbReference>
<dbReference type="GeneTree" id="ENSGT00950000183145"/>
<proteinExistence type="predicted"/>
<dbReference type="Gene3D" id="3.10.250.10">
    <property type="entry name" value="SRCR-like domain"/>
    <property type="match status" value="3"/>
</dbReference>
<evidence type="ECO:0000256" key="7">
    <source>
        <dbReference type="SAM" id="SignalP"/>
    </source>
</evidence>
<organism evidence="9 10">
    <name type="scientific">Anolis carolinensis</name>
    <name type="common">Green anole</name>
    <name type="synonym">American chameleon</name>
    <dbReference type="NCBI Taxonomy" id="28377"/>
    <lineage>
        <taxon>Eukaryota</taxon>
        <taxon>Metazoa</taxon>
        <taxon>Chordata</taxon>
        <taxon>Craniata</taxon>
        <taxon>Vertebrata</taxon>
        <taxon>Euteleostomi</taxon>
        <taxon>Lepidosauria</taxon>
        <taxon>Squamata</taxon>
        <taxon>Bifurcata</taxon>
        <taxon>Unidentata</taxon>
        <taxon>Episquamata</taxon>
        <taxon>Toxicofera</taxon>
        <taxon>Iguania</taxon>
        <taxon>Dactyloidae</taxon>
        <taxon>Anolis</taxon>
    </lineage>
</organism>
<dbReference type="PROSITE" id="PS50287">
    <property type="entry name" value="SRCR_2"/>
    <property type="match status" value="3"/>
</dbReference>
<keyword evidence="2" id="KW-0677">Repeat</keyword>
<feature type="region of interest" description="Disordered" evidence="6">
    <location>
        <begin position="296"/>
        <end position="315"/>
    </location>
</feature>
<keyword evidence="4" id="KW-0325">Glycoprotein</keyword>
<protein>
    <recommendedName>
        <fullName evidence="8">SRCR domain-containing protein</fullName>
    </recommendedName>
</protein>
<feature type="disulfide bond" evidence="5">
    <location>
        <begin position="374"/>
        <end position="435"/>
    </location>
</feature>
<dbReference type="InParanoid" id="A0A803U1N3"/>
<feature type="domain" description="SRCR" evidence="8">
    <location>
        <begin position="22"/>
        <end position="122"/>
    </location>
</feature>
<feature type="domain" description="SRCR" evidence="8">
    <location>
        <begin position="164"/>
        <end position="264"/>
    </location>
</feature>
<evidence type="ECO:0000313" key="10">
    <source>
        <dbReference type="Proteomes" id="UP000001646"/>
    </source>
</evidence>
<evidence type="ECO:0000256" key="6">
    <source>
        <dbReference type="SAM" id="MobiDB-lite"/>
    </source>
</evidence>
<reference evidence="9" key="3">
    <citation type="submission" date="2025-09" db="UniProtKB">
        <authorList>
            <consortium name="Ensembl"/>
        </authorList>
    </citation>
    <scope>IDENTIFICATION</scope>
</reference>
<evidence type="ECO:0000313" key="9">
    <source>
        <dbReference type="Ensembl" id="ENSACAP00000041373.1"/>
    </source>
</evidence>
<feature type="compositionally biased region" description="Polar residues" evidence="6">
    <location>
        <begin position="951"/>
        <end position="985"/>
    </location>
</feature>
<feature type="disulfide bond" evidence="5">
    <location>
        <begin position="60"/>
        <end position="121"/>
    </location>
</feature>
<dbReference type="CTD" id="284297"/>
<dbReference type="GeneID" id="100563481"/>
<feature type="signal peptide" evidence="7">
    <location>
        <begin position="1"/>
        <end position="19"/>
    </location>
</feature>
<keyword evidence="10" id="KW-1185">Reference proteome</keyword>
<feature type="region of interest" description="Disordered" evidence="6">
    <location>
        <begin position="776"/>
        <end position="802"/>
    </location>
</feature>
<feature type="disulfide bond" evidence="5">
    <location>
        <begin position="202"/>
        <end position="263"/>
    </location>
</feature>
<feature type="disulfide bond" evidence="5">
    <location>
        <begin position="189"/>
        <end position="253"/>
    </location>
</feature>
<reference evidence="9" key="2">
    <citation type="submission" date="2025-08" db="UniProtKB">
        <authorList>
            <consortium name="Ensembl"/>
        </authorList>
    </citation>
    <scope>IDENTIFICATION</scope>
</reference>
<dbReference type="InterPro" id="IPR001190">
    <property type="entry name" value="SRCR"/>
</dbReference>